<comment type="caution">
    <text evidence="3">The sequence shown here is derived from an EMBL/GenBank/DDBJ whole genome shotgun (WGS) entry which is preliminary data.</text>
</comment>
<feature type="chain" id="PRO_5040984951" description="Pectate lyase" evidence="2">
    <location>
        <begin position="19"/>
        <end position="144"/>
    </location>
</feature>
<reference evidence="3" key="2">
    <citation type="journal article" date="2023" name="IMA Fungus">
        <title>Comparative genomic study of the Penicillium genus elucidates a diverse pangenome and 15 lateral gene transfer events.</title>
        <authorList>
            <person name="Petersen C."/>
            <person name="Sorensen T."/>
            <person name="Nielsen M.R."/>
            <person name="Sondergaard T.E."/>
            <person name="Sorensen J.L."/>
            <person name="Fitzpatrick D.A."/>
            <person name="Frisvad J.C."/>
            <person name="Nielsen K.L."/>
        </authorList>
    </citation>
    <scope>NUCLEOTIDE SEQUENCE</scope>
    <source>
        <strain evidence="3">IBT 34128</strain>
    </source>
</reference>
<feature type="region of interest" description="Disordered" evidence="1">
    <location>
        <begin position="17"/>
        <end position="82"/>
    </location>
</feature>
<organism evidence="3 4">
    <name type="scientific">Penicillium alfredii</name>
    <dbReference type="NCBI Taxonomy" id="1506179"/>
    <lineage>
        <taxon>Eukaryota</taxon>
        <taxon>Fungi</taxon>
        <taxon>Dikarya</taxon>
        <taxon>Ascomycota</taxon>
        <taxon>Pezizomycotina</taxon>
        <taxon>Eurotiomycetes</taxon>
        <taxon>Eurotiomycetidae</taxon>
        <taxon>Eurotiales</taxon>
        <taxon>Aspergillaceae</taxon>
        <taxon>Penicillium</taxon>
    </lineage>
</organism>
<evidence type="ECO:0000256" key="1">
    <source>
        <dbReference type="SAM" id="MobiDB-lite"/>
    </source>
</evidence>
<feature type="signal peptide" evidence="2">
    <location>
        <begin position="1"/>
        <end position="18"/>
    </location>
</feature>
<evidence type="ECO:0000313" key="3">
    <source>
        <dbReference type="EMBL" id="KAJ5102366.1"/>
    </source>
</evidence>
<gene>
    <name evidence="3" type="ORF">NUU61_004588</name>
</gene>
<dbReference type="AlphaFoldDB" id="A0A9W9FLE1"/>
<keyword evidence="4" id="KW-1185">Reference proteome</keyword>
<dbReference type="EMBL" id="JAPMSZ010000005">
    <property type="protein sequence ID" value="KAJ5102366.1"/>
    <property type="molecule type" value="Genomic_DNA"/>
</dbReference>
<proteinExistence type="predicted"/>
<keyword evidence="2" id="KW-0732">Signal</keyword>
<protein>
    <recommendedName>
        <fullName evidence="5">Pectate lyase</fullName>
    </recommendedName>
</protein>
<feature type="compositionally biased region" description="Polar residues" evidence="1">
    <location>
        <begin position="50"/>
        <end position="64"/>
    </location>
</feature>
<sequence>MQVKLLFAAAAFSALANASPTSSPSPTPTPASNEGALRKPPRLPTTRRLSSGTTMAFVTWGTTTKGKERGPSDEDAWPFQREGPNFCGGGDVSLYYKGSENTVFLKKGSVYFSNGQGNYIIQVGLKPTKVKVAGNIKSIEQGWA</sequence>
<reference evidence="3" key="1">
    <citation type="submission" date="2022-11" db="EMBL/GenBank/DDBJ databases">
        <authorList>
            <person name="Petersen C."/>
        </authorList>
    </citation>
    <scope>NUCLEOTIDE SEQUENCE</scope>
    <source>
        <strain evidence="3">IBT 34128</strain>
    </source>
</reference>
<evidence type="ECO:0000256" key="2">
    <source>
        <dbReference type="SAM" id="SignalP"/>
    </source>
</evidence>
<dbReference type="RefSeq" id="XP_056513197.1">
    <property type="nucleotide sequence ID" value="XM_056655170.1"/>
</dbReference>
<name>A0A9W9FLE1_9EURO</name>
<accession>A0A9W9FLE1</accession>
<evidence type="ECO:0000313" key="4">
    <source>
        <dbReference type="Proteomes" id="UP001141434"/>
    </source>
</evidence>
<dbReference type="GeneID" id="81394338"/>
<evidence type="ECO:0008006" key="5">
    <source>
        <dbReference type="Google" id="ProtNLM"/>
    </source>
</evidence>
<dbReference type="Proteomes" id="UP001141434">
    <property type="component" value="Unassembled WGS sequence"/>
</dbReference>